<name>W7IVM4_9PSEU</name>
<accession>A0A8E2X6I7</accession>
<proteinExistence type="predicted"/>
<dbReference type="AlphaFoldDB" id="W7IVM4"/>
<evidence type="ECO:0008006" key="3">
    <source>
        <dbReference type="Google" id="ProtNLM"/>
    </source>
</evidence>
<dbReference type="Proteomes" id="UP000019277">
    <property type="component" value="Unassembled WGS sequence"/>
</dbReference>
<accession>W7IVM4</accession>
<evidence type="ECO:0000313" key="2">
    <source>
        <dbReference type="Proteomes" id="UP000019277"/>
    </source>
</evidence>
<dbReference type="eggNOG" id="ENOG50334Y5">
    <property type="taxonomic scope" value="Bacteria"/>
</dbReference>
<protein>
    <recommendedName>
        <fullName evidence="3">GGDEF domain-containing protein</fullName>
    </recommendedName>
</protein>
<gene>
    <name evidence="1" type="ORF">UO65_3865</name>
</gene>
<organism evidence="1 2">
    <name type="scientific">Actinokineospora spheciospongiae</name>
    <dbReference type="NCBI Taxonomy" id="909613"/>
    <lineage>
        <taxon>Bacteria</taxon>
        <taxon>Bacillati</taxon>
        <taxon>Actinomycetota</taxon>
        <taxon>Actinomycetes</taxon>
        <taxon>Pseudonocardiales</taxon>
        <taxon>Pseudonocardiaceae</taxon>
        <taxon>Actinokineospora</taxon>
    </lineage>
</organism>
<sequence length="258" mass="26926">MVVRETGIGAADLRSRWRAASLAAGWRYPSDWATAEVDAVCRAAAAGTDLAAPLAALGRARAHGGACLAETLIDLAALHAVLTVPDGLVAPNPDALPVAFLRPAAEAWAEAATLPGRTADPLTGLATLDYLRVRLGEVHRHAGRHGLAPDWMALLVVTIDLSAVVGWSRLVAQVLVADALREVFDGGETVATLGPSTAVVLAPREPDLGDRAIAAWRLIADRLAADPSLVAARLGARVERLPGTEVEALRVLREVARA</sequence>
<evidence type="ECO:0000313" key="1">
    <source>
        <dbReference type="EMBL" id="EWC60812.1"/>
    </source>
</evidence>
<dbReference type="RefSeq" id="WP_035284479.1">
    <property type="nucleotide sequence ID" value="NZ_AYXG01000142.1"/>
</dbReference>
<reference evidence="1 2" key="1">
    <citation type="journal article" date="2014" name="Genome Announc.">
        <title>Draft Genome Sequence of the Antitrypanosomally Active Sponge-Associated Bacterium Actinokineospora sp. Strain EG49.</title>
        <authorList>
            <person name="Harjes J."/>
            <person name="Ryu T."/>
            <person name="Abdelmohsen U.R."/>
            <person name="Moitinho-Silva L."/>
            <person name="Horn H."/>
            <person name="Ravasi T."/>
            <person name="Hentschel U."/>
        </authorList>
    </citation>
    <scope>NUCLEOTIDE SEQUENCE [LARGE SCALE GENOMIC DNA]</scope>
    <source>
        <strain evidence="1 2">EG49</strain>
    </source>
</reference>
<keyword evidence="2" id="KW-1185">Reference proteome</keyword>
<dbReference type="STRING" id="909613.UO65_3865"/>
<dbReference type="EMBL" id="AYXG01000142">
    <property type="protein sequence ID" value="EWC60812.1"/>
    <property type="molecule type" value="Genomic_DNA"/>
</dbReference>
<comment type="caution">
    <text evidence="1">The sequence shown here is derived from an EMBL/GenBank/DDBJ whole genome shotgun (WGS) entry which is preliminary data.</text>
</comment>